<dbReference type="CDD" id="cd16922">
    <property type="entry name" value="HATPase_EvgS-ArcB-TorS-like"/>
    <property type="match status" value="1"/>
</dbReference>
<dbReference type="SMART" id="SM00448">
    <property type="entry name" value="REC"/>
    <property type="match status" value="1"/>
</dbReference>
<keyword evidence="3 5" id="KW-0597">Phosphoprotein</keyword>
<dbReference type="SUPFAM" id="SSF52172">
    <property type="entry name" value="CheY-like"/>
    <property type="match status" value="1"/>
</dbReference>
<dbReference type="PRINTS" id="PR00344">
    <property type="entry name" value="BCTRLSENSOR"/>
</dbReference>
<dbReference type="Pfam" id="PF00512">
    <property type="entry name" value="HisKA"/>
    <property type="match status" value="1"/>
</dbReference>
<accession>A0A2S9WRW1</accession>
<dbReference type="SUPFAM" id="SSF47384">
    <property type="entry name" value="Homodimeric domain of signal transducing histidine kinase"/>
    <property type="match status" value="1"/>
</dbReference>
<dbReference type="SUPFAM" id="SSF48452">
    <property type="entry name" value="TPR-like"/>
    <property type="match status" value="1"/>
</dbReference>
<evidence type="ECO:0000259" key="7">
    <source>
        <dbReference type="PROSITE" id="PS50109"/>
    </source>
</evidence>
<dbReference type="InterPro" id="IPR011990">
    <property type="entry name" value="TPR-like_helical_dom_sf"/>
</dbReference>
<dbReference type="Gene3D" id="3.30.565.10">
    <property type="entry name" value="Histidine kinase-like ATPase, C-terminal domain"/>
    <property type="match status" value="1"/>
</dbReference>
<dbReference type="InterPro" id="IPR036097">
    <property type="entry name" value="HisK_dim/P_sf"/>
</dbReference>
<dbReference type="Gene3D" id="1.25.40.10">
    <property type="entry name" value="Tetratricopeptide repeat domain"/>
    <property type="match status" value="1"/>
</dbReference>
<comment type="catalytic activity">
    <reaction evidence="1">
        <text>ATP + protein L-histidine = ADP + protein N-phospho-L-histidine.</text>
        <dbReference type="EC" id="2.7.13.3"/>
    </reaction>
</comment>
<feature type="domain" description="Response regulatory" evidence="8">
    <location>
        <begin position="615"/>
        <end position="729"/>
    </location>
</feature>
<dbReference type="SMART" id="SM00388">
    <property type="entry name" value="HisKA"/>
    <property type="match status" value="1"/>
</dbReference>
<evidence type="ECO:0000256" key="3">
    <source>
        <dbReference type="ARBA" id="ARBA00022553"/>
    </source>
</evidence>
<dbReference type="InterPro" id="IPR019734">
    <property type="entry name" value="TPR_rpt"/>
</dbReference>
<keyword evidence="6" id="KW-0472">Membrane</keyword>
<keyword evidence="6" id="KW-0812">Transmembrane</keyword>
<dbReference type="SMART" id="SM00387">
    <property type="entry name" value="HATPase_c"/>
    <property type="match status" value="1"/>
</dbReference>
<dbReference type="EMBL" id="MQUC01000003">
    <property type="protein sequence ID" value="PRP66208.1"/>
    <property type="molecule type" value="Genomic_DNA"/>
</dbReference>
<evidence type="ECO:0000256" key="4">
    <source>
        <dbReference type="ARBA" id="ARBA00023012"/>
    </source>
</evidence>
<dbReference type="GO" id="GO:0000155">
    <property type="term" value="F:phosphorelay sensor kinase activity"/>
    <property type="evidence" value="ECO:0007669"/>
    <property type="project" value="InterPro"/>
</dbReference>
<dbReference type="InterPro" id="IPR003594">
    <property type="entry name" value="HATPase_dom"/>
</dbReference>
<dbReference type="EC" id="2.7.13.3" evidence="2"/>
<dbReference type="AlphaFoldDB" id="A0A2S9WRW1"/>
<keyword evidence="4" id="KW-0902">Two-component regulatory system</keyword>
<evidence type="ECO:0000313" key="10">
    <source>
        <dbReference type="Proteomes" id="UP000239532"/>
    </source>
</evidence>
<name>A0A2S9WRW1_9FLAO</name>
<evidence type="ECO:0000313" key="9">
    <source>
        <dbReference type="EMBL" id="PRP66208.1"/>
    </source>
</evidence>
<dbReference type="SUPFAM" id="SSF55874">
    <property type="entry name" value="ATPase domain of HSP90 chaperone/DNA topoisomerase II/histidine kinase"/>
    <property type="match status" value="1"/>
</dbReference>
<keyword evidence="10" id="KW-1185">Reference proteome</keyword>
<dbReference type="InterPro" id="IPR005467">
    <property type="entry name" value="His_kinase_dom"/>
</dbReference>
<evidence type="ECO:0000256" key="2">
    <source>
        <dbReference type="ARBA" id="ARBA00012438"/>
    </source>
</evidence>
<dbReference type="InterPro" id="IPR011006">
    <property type="entry name" value="CheY-like_superfamily"/>
</dbReference>
<feature type="domain" description="Histidine kinase" evidence="7">
    <location>
        <begin position="373"/>
        <end position="593"/>
    </location>
</feature>
<evidence type="ECO:0000256" key="5">
    <source>
        <dbReference type="PROSITE-ProRule" id="PRU00169"/>
    </source>
</evidence>
<keyword evidence="6" id="KW-1133">Transmembrane helix</keyword>
<dbReference type="InterPro" id="IPR004358">
    <property type="entry name" value="Sig_transdc_His_kin-like_C"/>
</dbReference>
<sequence>MFLYSSKNLLAQSEPLVPRLPAPPYNFTAKELDSVLQLTFNLYFESDYVAILDKAPALIEYAEEIDEQRIKTRLRAVLGNSFIQLGDRENADALYQDALKEAVQRKDTFQLINTYINLGNTYFDADYDLTIDYYTKALELQKGASTTDLHYLIIHHNLAEVYVKKKLPGQAQQHMNDVVKALENPEIPGSKGQFVPTSQSVQGSIYLLQGLYYRSIESSLEALNNDRDDIDENYRINSYKNLIEAYEKTKQYEALIEVRKVYDSLITQRYEDGKIKQQQLANSKYKADRYQQELLKSEFTAKLMKQKADQDKIIFWVFTVVGILLLVLIATLLYSRSKRNKLLADLQIKNAQYLEAKEVSEKLATKNTKFLSTISHELRTPLYGIIGLSSVFLKDKKLKEYDEEFNSLKFSADYLLSLVNDILNINKYESEKGRQLQEEHFNLSLLMNSILQSFHFLNEKNNNELVLKVDPKIPEVLYGDKTKLSQVIMNLLSNASKFTQDGSIMIRVDQLSKDNDQLELLFAVEDTGRGIEEENQKEIFEEFTQVPSTITEGGTGLGLPIVNKLLTILNSKLQMESTYGIGTTFSFALPIKIGSEQKLESTIKEKDIKKLDHKKLLIVDDNKINQLVTQKVLEQYHMQHETANNGQEAVDMVKENTYDYVLMDINMPVMNGINATIEIRKMGITTPVIALTAADDLNLERDVFSHGIDSILVKPYHTEQLLALLIEHLD</sequence>
<reference evidence="9 10" key="1">
    <citation type="submission" date="2016-11" db="EMBL/GenBank/DDBJ databases">
        <title>Trade-off between light-utilization and light-protection in marine flavobacteria.</title>
        <authorList>
            <person name="Kumagai Y."/>
        </authorList>
    </citation>
    <scope>NUCLEOTIDE SEQUENCE [LARGE SCALE GENOMIC DNA]</scope>
    <source>
        <strain evidence="9 10">JCM 17109</strain>
    </source>
</reference>
<dbReference type="Gene3D" id="1.10.287.130">
    <property type="match status" value="1"/>
</dbReference>
<dbReference type="CDD" id="cd00082">
    <property type="entry name" value="HisKA"/>
    <property type="match status" value="1"/>
</dbReference>
<comment type="caution">
    <text evidence="9">The sequence shown here is derived from an EMBL/GenBank/DDBJ whole genome shotgun (WGS) entry which is preliminary data.</text>
</comment>
<evidence type="ECO:0000256" key="6">
    <source>
        <dbReference type="SAM" id="Phobius"/>
    </source>
</evidence>
<dbReference type="PROSITE" id="PS50109">
    <property type="entry name" value="HIS_KIN"/>
    <property type="match status" value="1"/>
</dbReference>
<dbReference type="PANTHER" id="PTHR45339">
    <property type="entry name" value="HYBRID SIGNAL TRANSDUCTION HISTIDINE KINASE J"/>
    <property type="match status" value="1"/>
</dbReference>
<dbReference type="FunFam" id="3.30.565.10:FF:000010">
    <property type="entry name" value="Sensor histidine kinase RcsC"/>
    <property type="match status" value="1"/>
</dbReference>
<dbReference type="InterPro" id="IPR001789">
    <property type="entry name" value="Sig_transdc_resp-reg_receiver"/>
</dbReference>
<protein>
    <recommendedName>
        <fullName evidence="2">histidine kinase</fullName>
        <ecNumber evidence="2">2.7.13.3</ecNumber>
    </recommendedName>
</protein>
<dbReference type="Pfam" id="PF02518">
    <property type="entry name" value="HATPase_c"/>
    <property type="match status" value="1"/>
</dbReference>
<dbReference type="InterPro" id="IPR003661">
    <property type="entry name" value="HisK_dim/P_dom"/>
</dbReference>
<dbReference type="PROSITE" id="PS50110">
    <property type="entry name" value="RESPONSE_REGULATORY"/>
    <property type="match status" value="1"/>
</dbReference>
<gene>
    <name evidence="9" type="ORF">BST86_03425</name>
</gene>
<evidence type="ECO:0000259" key="8">
    <source>
        <dbReference type="PROSITE" id="PS50110"/>
    </source>
</evidence>
<organism evidence="9 10">
    <name type="scientific">Nonlabens agnitus</name>
    <dbReference type="NCBI Taxonomy" id="870484"/>
    <lineage>
        <taxon>Bacteria</taxon>
        <taxon>Pseudomonadati</taxon>
        <taxon>Bacteroidota</taxon>
        <taxon>Flavobacteriia</taxon>
        <taxon>Flavobacteriales</taxon>
        <taxon>Flavobacteriaceae</taxon>
        <taxon>Nonlabens</taxon>
    </lineage>
</organism>
<feature type="modified residue" description="4-aspartylphosphate" evidence="5">
    <location>
        <position position="664"/>
    </location>
</feature>
<feature type="transmembrane region" description="Helical" evidence="6">
    <location>
        <begin position="313"/>
        <end position="334"/>
    </location>
</feature>
<dbReference type="SMART" id="SM00028">
    <property type="entry name" value="TPR"/>
    <property type="match status" value="3"/>
</dbReference>
<proteinExistence type="predicted"/>
<dbReference type="InterPro" id="IPR036890">
    <property type="entry name" value="HATPase_C_sf"/>
</dbReference>
<dbReference type="CDD" id="cd17546">
    <property type="entry name" value="REC_hyHK_CKI1_RcsC-like"/>
    <property type="match status" value="1"/>
</dbReference>
<dbReference type="Proteomes" id="UP000239532">
    <property type="component" value="Unassembled WGS sequence"/>
</dbReference>
<dbReference type="PANTHER" id="PTHR45339:SF1">
    <property type="entry name" value="HYBRID SIGNAL TRANSDUCTION HISTIDINE KINASE J"/>
    <property type="match status" value="1"/>
</dbReference>
<dbReference type="Gene3D" id="3.40.50.2300">
    <property type="match status" value="1"/>
</dbReference>
<dbReference type="Pfam" id="PF00072">
    <property type="entry name" value="Response_reg"/>
    <property type="match status" value="1"/>
</dbReference>
<evidence type="ECO:0000256" key="1">
    <source>
        <dbReference type="ARBA" id="ARBA00000085"/>
    </source>
</evidence>